<reference evidence="3" key="1">
    <citation type="submission" date="2023-07" db="EMBL/GenBank/DDBJ databases">
        <title>Genome content predicts the carbon catabolic preferences of heterotrophic bacteria.</title>
        <authorList>
            <person name="Gralka M."/>
        </authorList>
    </citation>
    <scope>NUCLEOTIDE SEQUENCE</scope>
    <source>
        <strain evidence="3">E2R20</strain>
    </source>
</reference>
<evidence type="ECO:0000259" key="2">
    <source>
        <dbReference type="Pfam" id="PF02517"/>
    </source>
</evidence>
<proteinExistence type="predicted"/>
<evidence type="ECO:0000313" key="3">
    <source>
        <dbReference type="EMBL" id="MDO6572643.1"/>
    </source>
</evidence>
<keyword evidence="1" id="KW-0812">Transmembrane</keyword>
<gene>
    <name evidence="3" type="primary">lnsB</name>
    <name evidence="3" type="ORF">Q4528_00560</name>
</gene>
<comment type="caution">
    <text evidence="3">The sequence shown here is derived from an EMBL/GenBank/DDBJ whole genome shotgun (WGS) entry which is preliminary data.</text>
</comment>
<feature type="transmembrane region" description="Helical" evidence="1">
    <location>
        <begin position="227"/>
        <end position="250"/>
    </location>
</feature>
<dbReference type="AlphaFoldDB" id="A0AAW7YMN9"/>
<dbReference type="GO" id="GO:0080120">
    <property type="term" value="P:CAAX-box protein maturation"/>
    <property type="evidence" value="ECO:0007669"/>
    <property type="project" value="UniProtKB-ARBA"/>
</dbReference>
<keyword evidence="4" id="KW-1185">Reference proteome</keyword>
<dbReference type="RefSeq" id="WP_046467036.1">
    <property type="nucleotide sequence ID" value="NZ_JAUOQO010000001.1"/>
</dbReference>
<dbReference type="InterPro" id="IPR056566">
    <property type="entry name" value="Acyl_LnsB_CPBP-like"/>
</dbReference>
<dbReference type="NCBIfam" id="NF041768">
    <property type="entry name" value="acyl_LnsB_CPBP"/>
    <property type="match status" value="1"/>
</dbReference>
<feature type="transmembrane region" description="Helical" evidence="1">
    <location>
        <begin position="58"/>
        <end position="82"/>
    </location>
</feature>
<feature type="domain" description="CAAX prenyl protease 2/Lysostaphin resistance protein A-like" evidence="2">
    <location>
        <begin position="146"/>
        <end position="237"/>
    </location>
</feature>
<dbReference type="EMBL" id="JAUOQO010000001">
    <property type="protein sequence ID" value="MDO6572643.1"/>
    <property type="molecule type" value="Genomic_DNA"/>
</dbReference>
<keyword evidence="1" id="KW-1133">Transmembrane helix</keyword>
<dbReference type="Pfam" id="PF02517">
    <property type="entry name" value="Rce1-like"/>
    <property type="match status" value="1"/>
</dbReference>
<feature type="transmembrane region" description="Helical" evidence="1">
    <location>
        <begin position="103"/>
        <end position="126"/>
    </location>
</feature>
<evidence type="ECO:0000256" key="1">
    <source>
        <dbReference type="SAM" id="Phobius"/>
    </source>
</evidence>
<dbReference type="InterPro" id="IPR003675">
    <property type="entry name" value="Rce1/LyrA-like_dom"/>
</dbReference>
<sequence length="251" mass="29254">MSQYNQLQRDVWNQNQMMKKDFLIIPIYILFQMLIPIGTVFGTLGLTAMVTQRPPAQFLYNLSLSVGFVLAQFLTLFAFFVMHKFDIAQVMKRQFHYAKQYTIHIMISIVVVLLGLLMATWLLGILNFGPTQYERRVEGLFNYPSALFFTFISMVVLRPMVEVLIYKHVLIHELRKKWHIVVVIILSIFIEVVVHVYDMINIMEMLPYLIIAIGSTFVYLKSGMNLAAAYLFQACIQLIIFIVFTVKFLLM</sequence>
<feature type="transmembrane region" description="Helical" evidence="1">
    <location>
        <begin position="21"/>
        <end position="46"/>
    </location>
</feature>
<feature type="transmembrane region" description="Helical" evidence="1">
    <location>
        <begin position="178"/>
        <end position="196"/>
    </location>
</feature>
<protein>
    <submittedName>
        <fullName evidence="3">CPBP family lipoprotein N-acylation protein LnsB</fullName>
    </submittedName>
</protein>
<accession>A0AAW7YMN9</accession>
<dbReference type="GO" id="GO:0004175">
    <property type="term" value="F:endopeptidase activity"/>
    <property type="evidence" value="ECO:0007669"/>
    <property type="project" value="UniProtKB-ARBA"/>
</dbReference>
<organism evidence="3 4">
    <name type="scientific">Staphylococcus pasteuri_A</name>
    <dbReference type="NCBI Taxonomy" id="3062664"/>
    <lineage>
        <taxon>Bacteria</taxon>
        <taxon>Bacillati</taxon>
        <taxon>Bacillota</taxon>
        <taxon>Bacilli</taxon>
        <taxon>Bacillales</taxon>
        <taxon>Staphylococcaceae</taxon>
        <taxon>Staphylococcus</taxon>
    </lineage>
</organism>
<evidence type="ECO:0000313" key="4">
    <source>
        <dbReference type="Proteomes" id="UP001170310"/>
    </source>
</evidence>
<keyword evidence="3" id="KW-0449">Lipoprotein</keyword>
<name>A0AAW7YMN9_9STAP</name>
<feature type="transmembrane region" description="Helical" evidence="1">
    <location>
        <begin position="146"/>
        <end position="166"/>
    </location>
</feature>
<dbReference type="Proteomes" id="UP001170310">
    <property type="component" value="Unassembled WGS sequence"/>
</dbReference>
<keyword evidence="1" id="KW-0472">Membrane</keyword>